<dbReference type="PANTHER" id="PTHR43611">
    <property type="entry name" value="ALPHA-D-GLUCOSE 1-PHOSPHATE PHOSPHATASE"/>
    <property type="match status" value="1"/>
</dbReference>
<dbReference type="Proteomes" id="UP000515369">
    <property type="component" value="Chromosome"/>
</dbReference>
<keyword evidence="1" id="KW-0378">Hydrolase</keyword>
<proteinExistence type="predicted"/>
<dbReference type="InterPro" id="IPR023214">
    <property type="entry name" value="HAD_sf"/>
</dbReference>
<dbReference type="RefSeq" id="WP_182457833.1">
    <property type="nucleotide sequence ID" value="NZ_CP059732.1"/>
</dbReference>
<dbReference type="SUPFAM" id="SSF56784">
    <property type="entry name" value="HAD-like"/>
    <property type="match status" value="1"/>
</dbReference>
<reference evidence="1 2" key="1">
    <citation type="submission" date="2020-07" db="EMBL/GenBank/DDBJ databases">
        <title>Spirosoma foliorum sp. nov., isolated from the leaves on the Nejang mountain Korea, Republic of.</title>
        <authorList>
            <person name="Ho H."/>
            <person name="Lee Y.-J."/>
            <person name="Nurcahyanto D.-A."/>
            <person name="Kim S.-G."/>
        </authorList>
    </citation>
    <scope>NUCLEOTIDE SEQUENCE [LARGE SCALE GENOMIC DNA]</scope>
    <source>
        <strain evidence="1 2">PL0136</strain>
    </source>
</reference>
<gene>
    <name evidence="1" type="ORF">H3H32_22340</name>
</gene>
<dbReference type="Pfam" id="PF00702">
    <property type="entry name" value="Hydrolase"/>
    <property type="match status" value="1"/>
</dbReference>
<organism evidence="1 2">
    <name type="scientific">Spirosoma foliorum</name>
    <dbReference type="NCBI Taxonomy" id="2710596"/>
    <lineage>
        <taxon>Bacteria</taxon>
        <taxon>Pseudomonadati</taxon>
        <taxon>Bacteroidota</taxon>
        <taxon>Cytophagia</taxon>
        <taxon>Cytophagales</taxon>
        <taxon>Cytophagaceae</taxon>
        <taxon>Spirosoma</taxon>
    </lineage>
</organism>
<dbReference type="PRINTS" id="PR00413">
    <property type="entry name" value="HADHALOGNASE"/>
</dbReference>
<dbReference type="PANTHER" id="PTHR43611:SF3">
    <property type="entry name" value="FLAVIN MONONUCLEOTIDE HYDROLASE 1, CHLOROPLATIC"/>
    <property type="match status" value="1"/>
</dbReference>
<dbReference type="EMBL" id="CP059732">
    <property type="protein sequence ID" value="QMW00719.1"/>
    <property type="molecule type" value="Genomic_DNA"/>
</dbReference>
<evidence type="ECO:0000313" key="1">
    <source>
        <dbReference type="EMBL" id="QMW00719.1"/>
    </source>
</evidence>
<dbReference type="AlphaFoldDB" id="A0A7G5GPC7"/>
<sequence length="206" mass="23759">MNNSQRKILLLDIGGVLLSDGWGHESREKAADVFGIDHTEMSATHNLLFSLYEAGKITLDDYLDTVVFNQPRDFSKVQFKEFMFSQSVELTDMLSWLKEWKRRSGNVRVIAVNNEGRELNQHRIKTFGLHDVFDAFVSSCEVGLTKPDPAIWRLAMSIAQVKPERCLYFDDRLLMAQAAKRLGIQAYQHQTVQETHAILEDWVQQR</sequence>
<dbReference type="Gene3D" id="1.10.150.240">
    <property type="entry name" value="Putative phosphatase, domain 2"/>
    <property type="match status" value="1"/>
</dbReference>
<dbReference type="InterPro" id="IPR023198">
    <property type="entry name" value="PGP-like_dom2"/>
</dbReference>
<dbReference type="InterPro" id="IPR006439">
    <property type="entry name" value="HAD-SF_hydro_IA"/>
</dbReference>
<name>A0A7G5GPC7_9BACT</name>
<keyword evidence="2" id="KW-1185">Reference proteome</keyword>
<dbReference type="KEGG" id="sfol:H3H32_22340"/>
<dbReference type="SFLD" id="SFLDG01129">
    <property type="entry name" value="C1.5:_HAD__Beta-PGM__Phosphata"/>
    <property type="match status" value="1"/>
</dbReference>
<dbReference type="GO" id="GO:0016787">
    <property type="term" value="F:hydrolase activity"/>
    <property type="evidence" value="ECO:0007669"/>
    <property type="project" value="UniProtKB-KW"/>
</dbReference>
<dbReference type="Gene3D" id="3.40.50.1000">
    <property type="entry name" value="HAD superfamily/HAD-like"/>
    <property type="match status" value="1"/>
</dbReference>
<evidence type="ECO:0000313" key="2">
    <source>
        <dbReference type="Proteomes" id="UP000515369"/>
    </source>
</evidence>
<protein>
    <submittedName>
        <fullName evidence="1">HAD-IA family hydrolase</fullName>
    </submittedName>
</protein>
<dbReference type="NCBIfam" id="TIGR01509">
    <property type="entry name" value="HAD-SF-IA-v3"/>
    <property type="match status" value="1"/>
</dbReference>
<dbReference type="SFLD" id="SFLDS00003">
    <property type="entry name" value="Haloacid_Dehalogenase"/>
    <property type="match status" value="1"/>
</dbReference>
<accession>A0A7G5GPC7</accession>
<dbReference type="InterPro" id="IPR036412">
    <property type="entry name" value="HAD-like_sf"/>
</dbReference>